<protein>
    <recommendedName>
        <fullName evidence="4 13">Homoserine kinase</fullName>
        <shortName evidence="13">HK</shortName>
        <shortName evidence="13">HSK</shortName>
        <ecNumber evidence="3 13">2.7.1.39</ecNumber>
    </recommendedName>
</protein>
<evidence type="ECO:0000256" key="5">
    <source>
        <dbReference type="ARBA" id="ARBA00022605"/>
    </source>
</evidence>
<evidence type="ECO:0000256" key="6">
    <source>
        <dbReference type="ARBA" id="ARBA00022679"/>
    </source>
</evidence>
<evidence type="ECO:0000256" key="10">
    <source>
        <dbReference type="ARBA" id="ARBA00022840"/>
    </source>
</evidence>
<dbReference type="InterPro" id="IPR006204">
    <property type="entry name" value="GHMP_kinase_N_dom"/>
</dbReference>
<evidence type="ECO:0000256" key="1">
    <source>
        <dbReference type="ARBA" id="ARBA00005015"/>
    </source>
</evidence>
<evidence type="ECO:0000256" key="8">
    <source>
        <dbReference type="ARBA" id="ARBA00022741"/>
    </source>
</evidence>
<reference evidence="16 17" key="1">
    <citation type="submission" date="2014-02" db="EMBL/GenBank/DDBJ databases">
        <title>Genome sequence of Paenibacillus darwinianus reveals adaptive mechanisms for survival in Antarctic soils.</title>
        <authorList>
            <person name="Dsouza M."/>
            <person name="Taylor M.W."/>
            <person name="Turner S.J."/>
            <person name="Aislabie J."/>
        </authorList>
    </citation>
    <scope>NUCLEOTIDE SEQUENCE [LARGE SCALE GENOMIC DNA]</scope>
    <source>
        <strain evidence="16 17">CE1</strain>
    </source>
</reference>
<dbReference type="InterPro" id="IPR000870">
    <property type="entry name" value="Homoserine_kinase"/>
</dbReference>
<dbReference type="GO" id="GO:0004413">
    <property type="term" value="F:homoserine kinase activity"/>
    <property type="evidence" value="ECO:0007669"/>
    <property type="project" value="UniProtKB-UniRule"/>
</dbReference>
<keyword evidence="5 13" id="KW-0028">Amino-acid biosynthesis</keyword>
<dbReference type="PROSITE" id="PS00627">
    <property type="entry name" value="GHMP_KINASES_ATP"/>
    <property type="match status" value="1"/>
</dbReference>
<comment type="subcellular location">
    <subcellularLocation>
        <location evidence="13">Cytoplasm</location>
    </subcellularLocation>
</comment>
<evidence type="ECO:0000313" key="16">
    <source>
        <dbReference type="EMBL" id="EXX85554.1"/>
    </source>
</evidence>
<keyword evidence="10 13" id="KW-0067">ATP-binding</keyword>
<accession>A0A9W5RZ86</accession>
<sequence length="329" mass="34705">MKLTERRVLAKVPASTANLGPGFDTLGMALSLYAWIEMGVSETGTAIELHGRNLRGLPTDKNNLIYKVAQLVFNEAEVDIPELHIAMYSDIPLTRGLGSSASAIVCALAAANALIGSPLDDDRLFQIATRLEGHPDNVGASVFGGIVVASWDGNRASHIRLEPSPDLDVLVAIPDFQLSTEKARHALPDRFPMADVVFNVSRSSLLVAALATGNHGMIRTAMQDRMHQPYRAALIPGMAGILDGAAERGALGAALSGAGPTLLALIESGSPRKQELERFLLQTLAAEGITAEALWLKPAAAGPELTVTDGGAAAELAPLMERIKGEVRV</sequence>
<dbReference type="Gene3D" id="3.30.230.10">
    <property type="match status" value="1"/>
</dbReference>
<comment type="caution">
    <text evidence="16">The sequence shown here is derived from an EMBL/GenBank/DDBJ whole genome shotgun (WGS) entry which is preliminary data.</text>
</comment>
<comment type="function">
    <text evidence="12 13">Catalyzes the ATP-dependent phosphorylation of L-homoserine to L-homoserine phosphate.</text>
</comment>
<dbReference type="OrthoDB" id="9769912at2"/>
<evidence type="ECO:0000256" key="3">
    <source>
        <dbReference type="ARBA" id="ARBA00012078"/>
    </source>
</evidence>
<dbReference type="SUPFAM" id="SSF54211">
    <property type="entry name" value="Ribosomal protein S5 domain 2-like"/>
    <property type="match status" value="1"/>
</dbReference>
<dbReference type="Pfam" id="PF08544">
    <property type="entry name" value="GHMP_kinases_C"/>
    <property type="match status" value="1"/>
</dbReference>
<name>A0A9W5RZ86_9BACL</name>
<proteinExistence type="inferred from homology"/>
<evidence type="ECO:0000256" key="11">
    <source>
        <dbReference type="ARBA" id="ARBA00049375"/>
    </source>
</evidence>
<dbReference type="GO" id="GO:0005524">
    <property type="term" value="F:ATP binding"/>
    <property type="evidence" value="ECO:0007669"/>
    <property type="project" value="UniProtKB-UniRule"/>
</dbReference>
<dbReference type="EC" id="2.7.1.39" evidence="3 13"/>
<dbReference type="InterPro" id="IPR013750">
    <property type="entry name" value="GHMP_kinase_C_dom"/>
</dbReference>
<dbReference type="PANTHER" id="PTHR20861">
    <property type="entry name" value="HOMOSERINE/4-DIPHOSPHOCYTIDYL-2-C-METHYL-D-ERYTHRITOL KINASE"/>
    <property type="match status" value="1"/>
</dbReference>
<dbReference type="InterPro" id="IPR036554">
    <property type="entry name" value="GHMP_kinase_C_sf"/>
</dbReference>
<keyword evidence="17" id="KW-1185">Reference proteome</keyword>
<dbReference type="InterPro" id="IPR020568">
    <property type="entry name" value="Ribosomal_Su5_D2-typ_SF"/>
</dbReference>
<dbReference type="GO" id="GO:0009088">
    <property type="term" value="P:threonine biosynthetic process"/>
    <property type="evidence" value="ECO:0007669"/>
    <property type="project" value="UniProtKB-UniRule"/>
</dbReference>
<evidence type="ECO:0000256" key="7">
    <source>
        <dbReference type="ARBA" id="ARBA00022697"/>
    </source>
</evidence>
<evidence type="ECO:0000256" key="9">
    <source>
        <dbReference type="ARBA" id="ARBA00022777"/>
    </source>
</evidence>
<dbReference type="PIRSF" id="PIRSF000676">
    <property type="entry name" value="Homoser_kin"/>
    <property type="match status" value="1"/>
</dbReference>
<keyword evidence="6 13" id="KW-0808">Transferase</keyword>
<organism evidence="16 17">
    <name type="scientific">Paenibacillus darwinianus</name>
    <dbReference type="NCBI Taxonomy" id="1380763"/>
    <lineage>
        <taxon>Bacteria</taxon>
        <taxon>Bacillati</taxon>
        <taxon>Bacillota</taxon>
        <taxon>Bacilli</taxon>
        <taxon>Bacillales</taxon>
        <taxon>Paenibacillaceae</taxon>
        <taxon>Paenibacillus</taxon>
    </lineage>
</organism>
<feature type="binding site" evidence="13">
    <location>
        <begin position="92"/>
        <end position="102"/>
    </location>
    <ligand>
        <name>ATP</name>
        <dbReference type="ChEBI" id="CHEBI:30616"/>
    </ligand>
</feature>
<comment type="catalytic activity">
    <reaction evidence="11 13">
        <text>L-homoserine + ATP = O-phospho-L-homoserine + ADP + H(+)</text>
        <dbReference type="Rhea" id="RHEA:13985"/>
        <dbReference type="ChEBI" id="CHEBI:15378"/>
        <dbReference type="ChEBI" id="CHEBI:30616"/>
        <dbReference type="ChEBI" id="CHEBI:57476"/>
        <dbReference type="ChEBI" id="CHEBI:57590"/>
        <dbReference type="ChEBI" id="CHEBI:456216"/>
        <dbReference type="EC" id="2.7.1.39"/>
    </reaction>
</comment>
<keyword evidence="9 13" id="KW-0418">Kinase</keyword>
<dbReference type="Pfam" id="PF00288">
    <property type="entry name" value="GHMP_kinases_N"/>
    <property type="match status" value="1"/>
</dbReference>
<evidence type="ECO:0000256" key="12">
    <source>
        <dbReference type="ARBA" id="ARBA00049954"/>
    </source>
</evidence>
<dbReference type="HAMAP" id="MF_00384">
    <property type="entry name" value="Homoser_kinase"/>
    <property type="match status" value="1"/>
</dbReference>
<dbReference type="RefSeq" id="WP_036585221.1">
    <property type="nucleotide sequence ID" value="NZ_KK082183.1"/>
</dbReference>
<evidence type="ECO:0000259" key="14">
    <source>
        <dbReference type="Pfam" id="PF00288"/>
    </source>
</evidence>
<dbReference type="Proteomes" id="UP000053750">
    <property type="component" value="Unassembled WGS sequence"/>
</dbReference>
<dbReference type="GO" id="GO:0005737">
    <property type="term" value="C:cytoplasm"/>
    <property type="evidence" value="ECO:0007669"/>
    <property type="project" value="UniProtKB-SubCell"/>
</dbReference>
<comment type="pathway">
    <text evidence="1 13">Amino-acid biosynthesis; L-threonine biosynthesis; L-threonine from L-aspartate: step 4/5.</text>
</comment>
<dbReference type="PRINTS" id="PR00958">
    <property type="entry name" value="HOMSERKINASE"/>
</dbReference>
<dbReference type="Gene3D" id="3.30.70.890">
    <property type="entry name" value="GHMP kinase, C-terminal domain"/>
    <property type="match status" value="1"/>
</dbReference>
<evidence type="ECO:0000256" key="13">
    <source>
        <dbReference type="HAMAP-Rule" id="MF_00384"/>
    </source>
</evidence>
<evidence type="ECO:0000313" key="17">
    <source>
        <dbReference type="Proteomes" id="UP000053750"/>
    </source>
</evidence>
<gene>
    <name evidence="13" type="primary">thrB</name>
    <name evidence="16" type="ORF">BG53_08195</name>
</gene>
<dbReference type="EMBL" id="JFHU01000220">
    <property type="protein sequence ID" value="EXX85554.1"/>
    <property type="molecule type" value="Genomic_DNA"/>
</dbReference>
<feature type="domain" description="GHMP kinase C-terminal" evidence="15">
    <location>
        <begin position="207"/>
        <end position="277"/>
    </location>
</feature>
<evidence type="ECO:0000259" key="15">
    <source>
        <dbReference type="Pfam" id="PF08544"/>
    </source>
</evidence>
<dbReference type="SUPFAM" id="SSF55060">
    <property type="entry name" value="GHMP Kinase, C-terminal domain"/>
    <property type="match status" value="1"/>
</dbReference>
<dbReference type="InterPro" id="IPR014721">
    <property type="entry name" value="Ribsml_uS5_D2-typ_fold_subgr"/>
</dbReference>
<keyword evidence="7 13" id="KW-0791">Threonine biosynthesis</keyword>
<evidence type="ECO:0000256" key="4">
    <source>
        <dbReference type="ARBA" id="ARBA00017858"/>
    </source>
</evidence>
<dbReference type="InterPro" id="IPR006203">
    <property type="entry name" value="GHMP_knse_ATP-bd_CS"/>
</dbReference>
<dbReference type="AlphaFoldDB" id="A0A9W5RZ86"/>
<feature type="domain" description="GHMP kinase N-terminal" evidence="14">
    <location>
        <begin position="63"/>
        <end position="145"/>
    </location>
</feature>
<dbReference type="PANTHER" id="PTHR20861:SF1">
    <property type="entry name" value="HOMOSERINE KINASE"/>
    <property type="match status" value="1"/>
</dbReference>
<evidence type="ECO:0000256" key="2">
    <source>
        <dbReference type="ARBA" id="ARBA00007370"/>
    </source>
</evidence>
<dbReference type="NCBIfam" id="TIGR00191">
    <property type="entry name" value="thrB"/>
    <property type="match status" value="1"/>
</dbReference>
<keyword evidence="13" id="KW-0963">Cytoplasm</keyword>
<keyword evidence="8 13" id="KW-0547">Nucleotide-binding</keyword>
<comment type="similarity">
    <text evidence="2 13">Belongs to the GHMP kinase family. Homoserine kinase subfamily.</text>
</comment>